<proteinExistence type="predicted"/>
<organism evidence="2">
    <name type="scientific">Strongyloides stercoralis</name>
    <name type="common">Threadworm</name>
    <dbReference type="NCBI Taxonomy" id="6248"/>
    <lineage>
        <taxon>Eukaryota</taxon>
        <taxon>Metazoa</taxon>
        <taxon>Ecdysozoa</taxon>
        <taxon>Nematoda</taxon>
        <taxon>Chromadorea</taxon>
        <taxon>Rhabditida</taxon>
        <taxon>Tylenchina</taxon>
        <taxon>Panagrolaimomorpha</taxon>
        <taxon>Strongyloidoidea</taxon>
        <taxon>Strongyloididae</taxon>
        <taxon>Strongyloides</taxon>
    </lineage>
</organism>
<dbReference type="GO" id="GO:0003743">
    <property type="term" value="F:translation initiation factor activity"/>
    <property type="evidence" value="ECO:0007669"/>
    <property type="project" value="InterPro"/>
</dbReference>
<dbReference type="AlphaFoldDB" id="A0A0K0E0X2"/>
<dbReference type="Pfam" id="PF08597">
    <property type="entry name" value="eIF3_subunit"/>
    <property type="match status" value="1"/>
</dbReference>
<protein>
    <submittedName>
        <fullName evidence="2 3">Eukaryotic translation initiation factor 3 30 kDa subunit</fullName>
    </submittedName>
</protein>
<reference evidence="2" key="1">
    <citation type="submission" date="2015-08" db="UniProtKB">
        <authorList>
            <consortium name="WormBaseParasite"/>
        </authorList>
    </citation>
    <scope>IDENTIFICATION</scope>
</reference>
<dbReference type="GO" id="GO:0005852">
    <property type="term" value="C:eukaryotic translation initiation factor 3 complex"/>
    <property type="evidence" value="ECO:0007669"/>
    <property type="project" value="InterPro"/>
</dbReference>
<dbReference type="WBParaSite" id="TCONS_00002226.p1">
    <property type="protein sequence ID" value="TCONS_00002226.p1"/>
    <property type="gene ID" value="XLOC_002103"/>
</dbReference>
<evidence type="ECO:0000313" key="2">
    <source>
        <dbReference type="WBParaSite" id="SSTP_0000313400.1"/>
    </source>
</evidence>
<sequence>MSDWDCDDYEVDTSQISGKKKELGYDDEEIVNKTKDVKINDKKVSEKNNYSFKKGPEKTLTAAEIKKKQEKSDRRLAADLLDDGDVSLSEDEDIPVDPFACVDKINVDNYKKFVDEFVERITVHSKEKFYKEMLGLLVGKMAEPLEEFQINHLIKTLQTVVTKKVSALPPVKQKKVKAAKEKQAKLLEDTCYDEYDEYAFDMD</sequence>
<dbReference type="STRING" id="6248.A0A0K0E0X2"/>
<dbReference type="Proteomes" id="UP000035681">
    <property type="component" value="Unplaced"/>
</dbReference>
<evidence type="ECO:0000313" key="3">
    <source>
        <dbReference type="WBParaSite" id="TCONS_00002226.p1"/>
    </source>
</evidence>
<dbReference type="InterPro" id="IPR013906">
    <property type="entry name" value="eIF3j"/>
</dbReference>
<evidence type="ECO:0000313" key="1">
    <source>
        <dbReference type="Proteomes" id="UP000035681"/>
    </source>
</evidence>
<keyword evidence="1" id="KW-1185">Reference proteome</keyword>
<dbReference type="WBParaSite" id="SSTP_0000313400.1">
    <property type="protein sequence ID" value="SSTP_0000313400.1"/>
    <property type="gene ID" value="SSTP_0000313400"/>
</dbReference>
<accession>A0A0K0E0X2</accession>
<name>A0A0K0E0X2_STRER</name>